<dbReference type="RefSeq" id="WP_341414643.1">
    <property type="nucleotide sequence ID" value="NZ_JBBPCC010000003.1"/>
</dbReference>
<dbReference type="SUPFAM" id="SSF46689">
    <property type="entry name" value="Homeodomain-like"/>
    <property type="match status" value="1"/>
</dbReference>
<dbReference type="Gene3D" id="1.10.357.10">
    <property type="entry name" value="Tetracycline Repressor, domain 2"/>
    <property type="match status" value="1"/>
</dbReference>
<protein>
    <submittedName>
        <fullName evidence="4">TetR/AcrR family transcriptional regulator</fullName>
    </submittedName>
</protein>
<dbReference type="PROSITE" id="PS50977">
    <property type="entry name" value="HTH_TETR_2"/>
    <property type="match status" value="1"/>
</dbReference>
<feature type="DNA-binding region" description="H-T-H motif" evidence="2">
    <location>
        <begin position="31"/>
        <end position="50"/>
    </location>
</feature>
<evidence type="ECO:0000259" key="3">
    <source>
        <dbReference type="PROSITE" id="PS50977"/>
    </source>
</evidence>
<dbReference type="EMBL" id="JBBPCC010000003">
    <property type="protein sequence ID" value="MEK8127581.1"/>
    <property type="molecule type" value="Genomic_DNA"/>
</dbReference>
<dbReference type="InterPro" id="IPR036271">
    <property type="entry name" value="Tet_transcr_reg_TetR-rel_C_sf"/>
</dbReference>
<gene>
    <name evidence="4" type="ORF">WMW72_06590</name>
</gene>
<reference evidence="4 5" key="1">
    <citation type="submission" date="2024-04" db="EMBL/GenBank/DDBJ databases">
        <title>draft genome sequnece of Paenibacillus filicis.</title>
        <authorList>
            <person name="Kim D.-U."/>
        </authorList>
    </citation>
    <scope>NUCLEOTIDE SEQUENCE [LARGE SCALE GENOMIC DNA]</scope>
    <source>
        <strain evidence="4 5">KACC14197</strain>
    </source>
</reference>
<accession>A0ABU9DFC5</accession>
<name>A0ABU9DFC5_9BACL</name>
<evidence type="ECO:0000256" key="1">
    <source>
        <dbReference type="ARBA" id="ARBA00023125"/>
    </source>
</evidence>
<dbReference type="Proteomes" id="UP001469365">
    <property type="component" value="Unassembled WGS sequence"/>
</dbReference>
<dbReference type="SUPFAM" id="SSF48498">
    <property type="entry name" value="Tetracyclin repressor-like, C-terminal domain"/>
    <property type="match status" value="1"/>
</dbReference>
<dbReference type="InterPro" id="IPR009057">
    <property type="entry name" value="Homeodomain-like_sf"/>
</dbReference>
<feature type="domain" description="HTH tetR-type" evidence="3">
    <location>
        <begin position="8"/>
        <end position="68"/>
    </location>
</feature>
<dbReference type="InterPro" id="IPR001647">
    <property type="entry name" value="HTH_TetR"/>
</dbReference>
<proteinExistence type="predicted"/>
<sequence length="201" mass="22821">MKQEERRKETIRLLIATVHTLLGTKSCDEIRMKDITRASGLSTGAVFHYVNSMEELFALVLNKHLEEVNDRFMERVDMETNNFQGPFQAITQGLAQLEDPEEMTNKMLMYLLGKSGQPPVAASLQAFYEYWVRLSRTWIETGQQHGVIPDTVRAGWAAELFVLISFGLRTRSMIPSGSHTFRAVDFSDFIQTMLAPEGKGD</sequence>
<evidence type="ECO:0000313" key="5">
    <source>
        <dbReference type="Proteomes" id="UP001469365"/>
    </source>
</evidence>
<evidence type="ECO:0000313" key="4">
    <source>
        <dbReference type="EMBL" id="MEK8127581.1"/>
    </source>
</evidence>
<comment type="caution">
    <text evidence="4">The sequence shown here is derived from an EMBL/GenBank/DDBJ whole genome shotgun (WGS) entry which is preliminary data.</text>
</comment>
<keyword evidence="5" id="KW-1185">Reference proteome</keyword>
<organism evidence="4 5">
    <name type="scientific">Paenibacillus filicis</name>
    <dbReference type="NCBI Taxonomy" id="669464"/>
    <lineage>
        <taxon>Bacteria</taxon>
        <taxon>Bacillati</taxon>
        <taxon>Bacillota</taxon>
        <taxon>Bacilli</taxon>
        <taxon>Bacillales</taxon>
        <taxon>Paenibacillaceae</taxon>
        <taxon>Paenibacillus</taxon>
    </lineage>
</organism>
<keyword evidence="1 2" id="KW-0238">DNA-binding</keyword>
<evidence type="ECO:0000256" key="2">
    <source>
        <dbReference type="PROSITE-ProRule" id="PRU00335"/>
    </source>
</evidence>